<name>A0A0V0YAF9_TRISP</name>
<protein>
    <submittedName>
        <fullName evidence="1">Uncharacterized protein</fullName>
    </submittedName>
</protein>
<dbReference type="InParanoid" id="A0A0V0YAF9"/>
<sequence length="44" mass="4998">MSPTGDKRKRTVVDSGIHFTQCCHPVPEGIPFLWNCTYSKTVFL</sequence>
<organism evidence="1 2">
    <name type="scientific">Trichinella spiralis</name>
    <name type="common">Trichina worm</name>
    <dbReference type="NCBI Taxonomy" id="6334"/>
    <lineage>
        <taxon>Eukaryota</taxon>
        <taxon>Metazoa</taxon>
        <taxon>Ecdysozoa</taxon>
        <taxon>Nematoda</taxon>
        <taxon>Enoplea</taxon>
        <taxon>Dorylaimia</taxon>
        <taxon>Trichinellida</taxon>
        <taxon>Trichinellidae</taxon>
        <taxon>Trichinella</taxon>
    </lineage>
</organism>
<dbReference type="Proteomes" id="UP000054776">
    <property type="component" value="Unassembled WGS sequence"/>
</dbReference>
<accession>A0A0V0YAF9</accession>
<proteinExistence type="predicted"/>
<comment type="caution">
    <text evidence="1">The sequence shown here is derived from an EMBL/GenBank/DDBJ whole genome shotgun (WGS) entry which is preliminary data.</text>
</comment>
<reference evidence="1 2" key="1">
    <citation type="submission" date="2015-01" db="EMBL/GenBank/DDBJ databases">
        <title>Evolution of Trichinella species and genotypes.</title>
        <authorList>
            <person name="Korhonen P.K."/>
            <person name="Edoardo P."/>
            <person name="Giuseppe L.R."/>
            <person name="Gasser R.B."/>
        </authorList>
    </citation>
    <scope>NUCLEOTIDE SEQUENCE [LARGE SCALE GENOMIC DNA]</scope>
    <source>
        <strain evidence="1">ISS3</strain>
    </source>
</reference>
<dbReference type="AlphaFoldDB" id="A0A0V0YAF9"/>
<keyword evidence="2" id="KW-1185">Reference proteome</keyword>
<evidence type="ECO:0000313" key="2">
    <source>
        <dbReference type="Proteomes" id="UP000054776"/>
    </source>
</evidence>
<evidence type="ECO:0000313" key="1">
    <source>
        <dbReference type="EMBL" id="KRX97460.1"/>
    </source>
</evidence>
<gene>
    <name evidence="1" type="ORF">T01_7722</name>
</gene>
<dbReference type="EMBL" id="JYDH01006767">
    <property type="protein sequence ID" value="KRX97460.1"/>
    <property type="molecule type" value="Genomic_DNA"/>
</dbReference>